<reference evidence="8 9" key="1">
    <citation type="submission" date="2006-10" db="EMBL/GenBank/DDBJ databases">
        <title>Complete sequence of Syntrophobacter fumaroxidans MPOB.</title>
        <authorList>
            <consortium name="US DOE Joint Genome Institute"/>
            <person name="Copeland A."/>
            <person name="Lucas S."/>
            <person name="Lapidus A."/>
            <person name="Barry K."/>
            <person name="Detter J.C."/>
            <person name="Glavina del Rio T."/>
            <person name="Hammon N."/>
            <person name="Israni S."/>
            <person name="Pitluck S."/>
            <person name="Goltsman E.G."/>
            <person name="Martinez M."/>
            <person name="Schmutz J."/>
            <person name="Larimer F."/>
            <person name="Land M."/>
            <person name="Hauser L."/>
            <person name="Kyrpides N."/>
            <person name="Kim E."/>
            <person name="Boone D.R."/>
            <person name="Brockman F."/>
            <person name="Culley D."/>
            <person name="Ferry J."/>
            <person name="Gunsalus R."/>
            <person name="McInerney M.J."/>
            <person name="Morrison M."/>
            <person name="Plugge C."/>
            <person name="Rohlin L."/>
            <person name="Scholten J."/>
            <person name="Sieber J."/>
            <person name="Stams A.J.M."/>
            <person name="Worm P."/>
            <person name="Henstra A.M."/>
            <person name="Richardson P."/>
        </authorList>
    </citation>
    <scope>NUCLEOTIDE SEQUENCE [LARGE SCALE GENOMIC DNA]</scope>
    <source>
        <strain evidence="9">DSM 10017 / MPOB</strain>
    </source>
</reference>
<evidence type="ECO:0000313" key="8">
    <source>
        <dbReference type="EMBL" id="ABK18809.1"/>
    </source>
</evidence>
<dbReference type="Proteomes" id="UP000001784">
    <property type="component" value="Chromosome"/>
</dbReference>
<dbReference type="PROSITE" id="PS00670">
    <property type="entry name" value="D_2_HYDROXYACID_DH_2"/>
    <property type="match status" value="1"/>
</dbReference>
<dbReference type="GO" id="GO:0008652">
    <property type="term" value="P:amino acid biosynthetic process"/>
    <property type="evidence" value="ECO:0007669"/>
    <property type="project" value="UniProtKB-KW"/>
</dbReference>
<sequence>MAPKFKILLYESMHARGTEVLAEKCELVYATSLDEKNLIAQAADVDGIIIRANGAVTRALIESAPRLKVIGRHGVGLDAIDLRCAKERGVKVVFTPTANTESVAEHFVGMAIMLAKMIRTGDIALRTGDWAARNRLIGTELHGKALGVLGFGRIGRQTARICRNGFAMNVIYYDVCDYPAVEKELQAKRVSGEEVFEQSDFISVNLPLLPSTRHFVNAKLIRLMKPTAFLINMARGPVWNEEDVAGALREKRIAGVGSDVYEVEPVPADHPLLKMDNFVGTPHMSAHSEEAMIRMSLVASDVVAVLEGREPEYPVTV</sequence>
<gene>
    <name evidence="8" type="ordered locus">Sfum_3136</name>
</gene>
<keyword evidence="2" id="KW-0028">Amino-acid biosynthesis</keyword>
<feature type="domain" description="D-isomer specific 2-hydroxyacid dehydrogenase catalytic" evidence="6">
    <location>
        <begin position="7"/>
        <end position="315"/>
    </location>
</feature>
<dbReference type="STRING" id="335543.Sfum_3136"/>
<accession>A0LN07</accession>
<comment type="similarity">
    <text evidence="1 5">Belongs to the D-isomer specific 2-hydroxyacid dehydrogenase family.</text>
</comment>
<evidence type="ECO:0000313" key="9">
    <source>
        <dbReference type="Proteomes" id="UP000001784"/>
    </source>
</evidence>
<organism evidence="8 9">
    <name type="scientific">Syntrophobacter fumaroxidans (strain DSM 10017 / MPOB)</name>
    <dbReference type="NCBI Taxonomy" id="335543"/>
    <lineage>
        <taxon>Bacteria</taxon>
        <taxon>Pseudomonadati</taxon>
        <taxon>Thermodesulfobacteriota</taxon>
        <taxon>Syntrophobacteria</taxon>
        <taxon>Syntrophobacterales</taxon>
        <taxon>Syntrophobacteraceae</taxon>
        <taxon>Syntrophobacter</taxon>
    </lineage>
</organism>
<proteinExistence type="inferred from homology"/>
<protein>
    <submittedName>
        <fullName evidence="8">D-isomer specific 2-hydroxyacid dehydrogenase, NAD-binding</fullName>
    </submittedName>
</protein>
<evidence type="ECO:0000256" key="1">
    <source>
        <dbReference type="ARBA" id="ARBA00005854"/>
    </source>
</evidence>
<keyword evidence="4" id="KW-0520">NAD</keyword>
<dbReference type="EMBL" id="CP000478">
    <property type="protein sequence ID" value="ABK18809.1"/>
    <property type="molecule type" value="Genomic_DNA"/>
</dbReference>
<dbReference type="InterPro" id="IPR029753">
    <property type="entry name" value="D-isomer_DH_CS"/>
</dbReference>
<dbReference type="SUPFAM" id="SSF51735">
    <property type="entry name" value="NAD(P)-binding Rossmann-fold domains"/>
    <property type="match status" value="1"/>
</dbReference>
<feature type="domain" description="D-isomer specific 2-hydroxyacid dehydrogenase NAD-binding" evidence="7">
    <location>
        <begin position="108"/>
        <end position="285"/>
    </location>
</feature>
<evidence type="ECO:0000259" key="7">
    <source>
        <dbReference type="Pfam" id="PF02826"/>
    </source>
</evidence>
<dbReference type="RefSeq" id="WP_011699934.1">
    <property type="nucleotide sequence ID" value="NC_008554.1"/>
</dbReference>
<dbReference type="GO" id="GO:0051287">
    <property type="term" value="F:NAD binding"/>
    <property type="evidence" value="ECO:0007669"/>
    <property type="project" value="InterPro"/>
</dbReference>
<dbReference type="Pfam" id="PF00389">
    <property type="entry name" value="2-Hacid_dh"/>
    <property type="match status" value="1"/>
</dbReference>
<keyword evidence="3 5" id="KW-0560">Oxidoreductase</keyword>
<dbReference type="GO" id="GO:0016616">
    <property type="term" value="F:oxidoreductase activity, acting on the CH-OH group of donors, NAD or NADP as acceptor"/>
    <property type="evidence" value="ECO:0007669"/>
    <property type="project" value="InterPro"/>
</dbReference>
<dbReference type="HOGENOM" id="CLU_019796_1_3_7"/>
<dbReference type="Gene3D" id="3.40.50.720">
    <property type="entry name" value="NAD(P)-binding Rossmann-like Domain"/>
    <property type="match status" value="2"/>
</dbReference>
<dbReference type="Pfam" id="PF02826">
    <property type="entry name" value="2-Hacid_dh_C"/>
    <property type="match status" value="1"/>
</dbReference>
<dbReference type="CDD" id="cd12173">
    <property type="entry name" value="PGDH_4"/>
    <property type="match status" value="1"/>
</dbReference>
<dbReference type="SUPFAM" id="SSF52283">
    <property type="entry name" value="Formate/glycerate dehydrogenase catalytic domain-like"/>
    <property type="match status" value="1"/>
</dbReference>
<dbReference type="KEGG" id="sfu:Sfum_3136"/>
<dbReference type="InterPro" id="IPR050857">
    <property type="entry name" value="D-2-hydroxyacid_DH"/>
</dbReference>
<evidence type="ECO:0000256" key="4">
    <source>
        <dbReference type="ARBA" id="ARBA00023027"/>
    </source>
</evidence>
<keyword evidence="9" id="KW-1185">Reference proteome</keyword>
<name>A0LN07_SYNFM</name>
<dbReference type="PANTHER" id="PTHR42789">
    <property type="entry name" value="D-ISOMER SPECIFIC 2-HYDROXYACID DEHYDROGENASE FAMILY PROTEIN (AFU_ORTHOLOGUE AFUA_6G10090)"/>
    <property type="match status" value="1"/>
</dbReference>
<dbReference type="eggNOG" id="COG1052">
    <property type="taxonomic scope" value="Bacteria"/>
</dbReference>
<evidence type="ECO:0000256" key="5">
    <source>
        <dbReference type="RuleBase" id="RU003719"/>
    </source>
</evidence>
<dbReference type="InterPro" id="IPR006139">
    <property type="entry name" value="D-isomer_2_OHA_DH_cat_dom"/>
</dbReference>
<dbReference type="InParanoid" id="A0LN07"/>
<dbReference type="FunFam" id="3.40.50.720:FF:000203">
    <property type="entry name" value="D-3-phosphoglycerate dehydrogenase (SerA)"/>
    <property type="match status" value="1"/>
</dbReference>
<dbReference type="InterPro" id="IPR006140">
    <property type="entry name" value="D-isomer_DH_NAD-bd"/>
</dbReference>
<evidence type="ECO:0000259" key="6">
    <source>
        <dbReference type="Pfam" id="PF00389"/>
    </source>
</evidence>
<evidence type="ECO:0000256" key="2">
    <source>
        <dbReference type="ARBA" id="ARBA00022605"/>
    </source>
</evidence>
<dbReference type="InterPro" id="IPR029752">
    <property type="entry name" value="D-isomer_DH_CS1"/>
</dbReference>
<evidence type="ECO:0000256" key="3">
    <source>
        <dbReference type="ARBA" id="ARBA00023002"/>
    </source>
</evidence>
<dbReference type="AlphaFoldDB" id="A0LN07"/>
<dbReference type="PROSITE" id="PS00065">
    <property type="entry name" value="D_2_HYDROXYACID_DH_1"/>
    <property type="match status" value="1"/>
</dbReference>
<dbReference type="PANTHER" id="PTHR42789:SF1">
    <property type="entry name" value="D-ISOMER SPECIFIC 2-HYDROXYACID DEHYDROGENASE FAMILY PROTEIN (AFU_ORTHOLOGUE AFUA_6G10090)"/>
    <property type="match status" value="1"/>
</dbReference>
<dbReference type="OrthoDB" id="9793626at2"/>
<dbReference type="InterPro" id="IPR036291">
    <property type="entry name" value="NAD(P)-bd_dom_sf"/>
</dbReference>